<dbReference type="EMBL" id="JAELVM010000004">
    <property type="protein sequence ID" value="MBL1223272.1"/>
    <property type="molecule type" value="Genomic_DNA"/>
</dbReference>
<dbReference type="Pfam" id="PF19404">
    <property type="entry name" value="DUF5977"/>
    <property type="match status" value="1"/>
</dbReference>
<dbReference type="RefSeq" id="WP_202094403.1">
    <property type="nucleotide sequence ID" value="NZ_JAELVM010000004.1"/>
</dbReference>
<reference evidence="2 3" key="1">
    <citation type="submission" date="2020-12" db="EMBL/GenBank/DDBJ databases">
        <title>Chryseobacterium endoalhailicus sp. nov., isolated from seed of leguminous plant.</title>
        <authorList>
            <person name="Zhang X."/>
        </authorList>
    </citation>
    <scope>NUCLEOTIDE SEQUENCE [LARGE SCALE GENOMIC DNA]</scope>
    <source>
        <strain evidence="2 3">L7</strain>
    </source>
</reference>
<evidence type="ECO:0000313" key="3">
    <source>
        <dbReference type="Proteomes" id="UP000661696"/>
    </source>
</evidence>
<proteinExistence type="predicted"/>
<accession>A0ABS1QLW6</accession>
<gene>
    <name evidence="2" type="ORF">JET18_20695</name>
</gene>
<keyword evidence="3" id="KW-1185">Reference proteome</keyword>
<organism evidence="2 3">
    <name type="scientific">Chryseobacterium endalhagicum</name>
    <dbReference type="NCBI Taxonomy" id="2797638"/>
    <lineage>
        <taxon>Bacteria</taxon>
        <taxon>Pseudomonadati</taxon>
        <taxon>Bacteroidota</taxon>
        <taxon>Flavobacteriia</taxon>
        <taxon>Flavobacteriales</taxon>
        <taxon>Weeksellaceae</taxon>
        <taxon>Chryseobacterium group</taxon>
        <taxon>Chryseobacterium</taxon>
    </lineage>
</organism>
<protein>
    <recommendedName>
        <fullName evidence="1">DUF5977 domain-containing protein</fullName>
    </recommendedName>
</protein>
<evidence type="ECO:0000259" key="1">
    <source>
        <dbReference type="Pfam" id="PF19404"/>
    </source>
</evidence>
<dbReference type="Proteomes" id="UP000661696">
    <property type="component" value="Unassembled WGS sequence"/>
</dbReference>
<evidence type="ECO:0000313" key="2">
    <source>
        <dbReference type="EMBL" id="MBL1223272.1"/>
    </source>
</evidence>
<dbReference type="InterPro" id="IPR046020">
    <property type="entry name" value="DUF5977"/>
</dbReference>
<sequence>MVTDTKEPSVARFQEYSFVPVDLYSGKAKIEIPFFQLDLDGLKIPVSLEYNTQGIQVNSVASREGTGWILNAGGNIGRSIKEVNDFHFVARKFSGSLGSGGMPLDCNDTLGHPLRVGWKYRNSNVCVSTLPMPNPGPNNIDISPDIFTAAAPGLQSQFYYPDSEMAVAPNTDQPETTAPKEIFPIGASYSSRIKDFTVTYPSDPNLPSFFQNIPLNRRRVRDYFNFGITHSGFKYSFNDYDLSYLNSPNSYYDSPPWGGIDHQELNWDISAWHLNTIENVNTGKKVDFVYESVPFYTTSQLLYKYFIDQPNYGNYMRPPDYNNVTETNVFLSPKRIKTITSDEVTIQFKYEHPRKDLIGDYALTGVEVWSTIQNKLIKTYKLYYSYMNGSVADGFDKRLYLDYVEELGQNNGGVVQKYVLNYVKGNLPGSNSTSEGDWYGYYKRNYSGEDRRPILYMNTGLKNFSILPIQLQGTEIYPLRGTRNIYPDVNDMKVGMLSKITYPTGGYTNLIYEANKFRLKNQEVLGGGLRIASQEISDGTSVRKLKYSYQESDGLTSGYVNNVPSYGYPTSELGEGVFGSGGFNNLTWQEKQDFIGGTFLTMIRSLISVDKTQNTYVGYSSIKEEEEGKGFTLHKYTSPKEYPSIPPLISMGTGVNDTFFINNTGFPNLDVQTSLDVRTGKRTSQEVYSASGELLRKETYNYNYKVLGETVIERGREIPFVSGYSNGYGMTVKLLSHRDMLAEKHTFDYAEGGVVENVETFEYDPDLPLLKTQTATLGGDVMSGKLYYPKDMLGTQPSEMQQLLNQKKYGEVIKTESFKNGIKLGEKQVKYGLSTATAGKLQPVASYQSMDAVNTAGEENKVMSIDLYDEKGHLLQTTDQSKIPTTIVYGYNKTLPIAKIVGAKYDQISGSISDIVDKSNLDVDAASEKELVKALDLFSQNLPASFLATTYTHDPLIGVTSVAETNGIRKYFTYDFAGRLQSTKDSEEKTTASFKYNTALKFYNAAQNPVFTRNNCQPGYVGGSYTYNVPYGTYTSTVSQADAESQAQNEINSSGQILTNMIASCDPKSCLIQGVASPGDIYYILTLGSATTFMSGILKVKVKFYHNGGATNAQIVGDCITSSSPVMQTIDSGNWRILVINNGGLIIRPRPFVTVPNGFTEAEFYIPVN</sequence>
<comment type="caution">
    <text evidence="2">The sequence shown here is derived from an EMBL/GenBank/DDBJ whole genome shotgun (WGS) entry which is preliminary data.</text>
</comment>
<name>A0ABS1QLW6_9FLAO</name>
<feature type="domain" description="DUF5977" evidence="1">
    <location>
        <begin position="1002"/>
        <end position="1065"/>
    </location>
</feature>